<reference evidence="1 2" key="1">
    <citation type="submission" date="2019-06" db="EMBL/GenBank/DDBJ databases">
        <title>Whole genome shotgun sequence of Acetobacter orleanensis NBRC 13752.</title>
        <authorList>
            <person name="Hosoyama A."/>
            <person name="Uohara A."/>
            <person name="Ohji S."/>
            <person name="Ichikawa N."/>
        </authorList>
    </citation>
    <scope>NUCLEOTIDE SEQUENCE [LARGE SCALE GENOMIC DNA]</scope>
    <source>
        <strain evidence="1 2">NBRC 13752</strain>
    </source>
</reference>
<gene>
    <name evidence="1" type="ORF">AOR01nite_20860</name>
</gene>
<organism evidence="1 2">
    <name type="scientific">Acetobacter orleanensis</name>
    <dbReference type="NCBI Taxonomy" id="104099"/>
    <lineage>
        <taxon>Bacteria</taxon>
        <taxon>Pseudomonadati</taxon>
        <taxon>Pseudomonadota</taxon>
        <taxon>Alphaproteobacteria</taxon>
        <taxon>Acetobacterales</taxon>
        <taxon>Acetobacteraceae</taxon>
        <taxon>Acetobacter</taxon>
    </lineage>
</organism>
<proteinExistence type="predicted"/>
<name>A0A4Y3TQ75_9PROT</name>
<comment type="caution">
    <text evidence="1">The sequence shown here is derived from an EMBL/GenBank/DDBJ whole genome shotgun (WGS) entry which is preliminary data.</text>
</comment>
<dbReference type="AlphaFoldDB" id="A0A4Y3TQ75"/>
<protein>
    <submittedName>
        <fullName evidence="1">Uncharacterized protein</fullName>
    </submittedName>
</protein>
<keyword evidence="2" id="KW-1185">Reference proteome</keyword>
<evidence type="ECO:0000313" key="1">
    <source>
        <dbReference type="EMBL" id="GEB83609.1"/>
    </source>
</evidence>
<sequence length="62" mass="6792">MEGLSQLLKIEGGRWAEVSDSAQHETLGSPDVQTVRRQVEPSNVVGFIVMERKNTVEAGQPV</sequence>
<accession>A0A4Y3TQ75</accession>
<dbReference type="Proteomes" id="UP000317617">
    <property type="component" value="Unassembled WGS sequence"/>
</dbReference>
<dbReference type="EMBL" id="BJMU01000014">
    <property type="protein sequence ID" value="GEB83609.1"/>
    <property type="molecule type" value="Genomic_DNA"/>
</dbReference>
<evidence type="ECO:0000313" key="2">
    <source>
        <dbReference type="Proteomes" id="UP000317617"/>
    </source>
</evidence>